<feature type="signal peptide" evidence="1">
    <location>
        <begin position="1"/>
        <end position="18"/>
    </location>
</feature>
<gene>
    <name evidence="2" type="ORF">Q3C12_34670</name>
</gene>
<evidence type="ECO:0000313" key="3">
    <source>
        <dbReference type="Proteomes" id="UP001168883"/>
    </source>
</evidence>
<comment type="caution">
    <text evidence="2">The sequence shown here is derived from an EMBL/GenBank/DDBJ whole genome shotgun (WGS) entry which is preliminary data.</text>
</comment>
<organism evidence="2 3">
    <name type="scientific">Paenibacillus ehimensis</name>
    <dbReference type="NCBI Taxonomy" id="79264"/>
    <lineage>
        <taxon>Bacteria</taxon>
        <taxon>Bacillati</taxon>
        <taxon>Bacillota</taxon>
        <taxon>Bacilli</taxon>
        <taxon>Bacillales</taxon>
        <taxon>Paenibacillaceae</taxon>
        <taxon>Paenibacillus</taxon>
    </lineage>
</organism>
<protein>
    <submittedName>
        <fullName evidence="2">Uncharacterized protein</fullName>
    </submittedName>
</protein>
<feature type="chain" id="PRO_5045211601" evidence="1">
    <location>
        <begin position="19"/>
        <end position="102"/>
    </location>
</feature>
<reference evidence="2" key="1">
    <citation type="submission" date="2023-07" db="EMBL/GenBank/DDBJ databases">
        <authorList>
            <person name="Aktuganov G."/>
            <person name="Boyko T."/>
            <person name="Delegan Y."/>
            <person name="Galimzianova N."/>
            <person name="Gilvanova E."/>
            <person name="Korobov V."/>
            <person name="Kuzmina L."/>
            <person name="Melentiev A."/>
            <person name="Milman P."/>
            <person name="Ryabova A."/>
            <person name="Stupak E."/>
            <person name="Yasakov T."/>
            <person name="Zharikova N."/>
            <person name="Zhurenko E."/>
        </authorList>
    </citation>
    <scope>NUCLEOTIDE SEQUENCE</scope>
    <source>
        <strain evidence="2">IB-739</strain>
    </source>
</reference>
<accession>A0ABT8VMF6</accession>
<name>A0ABT8VMF6_9BACL</name>
<dbReference type="Proteomes" id="UP001168883">
    <property type="component" value="Unassembled WGS sequence"/>
</dbReference>
<sequence>MSASLALTLCFSGSSVFADAPKETEQSLLRKAEQKRNLDKQVLKDQGIKDDVIAKLESNIDIVASLIKPQGEAVAFAGEEGLNDQQLKNLIDGLTTPHNRPS</sequence>
<evidence type="ECO:0000313" key="2">
    <source>
        <dbReference type="EMBL" id="MDO3682142.1"/>
    </source>
</evidence>
<proteinExistence type="predicted"/>
<dbReference type="RefSeq" id="WP_127490404.1">
    <property type="nucleotide sequence ID" value="NZ_JAUMKJ010000106.1"/>
</dbReference>
<dbReference type="EMBL" id="JAUMKJ010000106">
    <property type="protein sequence ID" value="MDO3682142.1"/>
    <property type="molecule type" value="Genomic_DNA"/>
</dbReference>
<keyword evidence="1" id="KW-0732">Signal</keyword>
<evidence type="ECO:0000256" key="1">
    <source>
        <dbReference type="SAM" id="SignalP"/>
    </source>
</evidence>
<keyword evidence="3" id="KW-1185">Reference proteome</keyword>